<comment type="caution">
    <text evidence="1">The sequence shown here is derived from an EMBL/GenBank/DDBJ whole genome shotgun (WGS) entry which is preliminary data.</text>
</comment>
<organism evidence="1 2">
    <name type="scientific">Pseudomonas hunanensis</name>
    <dbReference type="NCBI Taxonomy" id="1247546"/>
    <lineage>
        <taxon>Bacteria</taxon>
        <taxon>Pseudomonadati</taxon>
        <taxon>Pseudomonadota</taxon>
        <taxon>Gammaproteobacteria</taxon>
        <taxon>Pseudomonadales</taxon>
        <taxon>Pseudomonadaceae</taxon>
        <taxon>Pseudomonas</taxon>
    </lineage>
</organism>
<proteinExistence type="predicted"/>
<dbReference type="EMBL" id="JAVDTH010000002">
    <property type="protein sequence ID" value="MDR6710832.1"/>
    <property type="molecule type" value="Genomic_DNA"/>
</dbReference>
<evidence type="ECO:0000313" key="1">
    <source>
        <dbReference type="EMBL" id="MDR6710832.1"/>
    </source>
</evidence>
<keyword evidence="2" id="KW-1185">Reference proteome</keyword>
<name>A0ACC6JXA9_9PSED</name>
<sequence>MPHTLPYHLAQITRSLPAWSKQLPKDQIGQFVQRLQKDYLDNDGNPCHWFTTAAELDQQALRRAIAQRDATLRDLQALLADLQGISAFCTPLLQQRLAIDVPVTQAQYRFQPTQVQQPGGLPSGPDVPSEQLPIIPRGQAQLRSLLEAALHNFEGLSDTTRLSGLQVSRTDFSALPGLNLTDFIEQCRDLDLGQRYQDHLASIYHGTAAEQIQALAIRARRDEFRVQTRIARLKELISLPASAALHALCGNAPAPDYARRPLRTWQITLFGIPIHEMLLIAPAENGKDDPVILYLPGADDPLREFISLGQVFQYMRGKLLDEAFRKYFVALAPRALQPELMTRLKRALFTNADNSSGEKLISRTHIHLQSSDELLPSQPWQHLERSHVERIKADARTIAVPTADVDARVRLERLEHWLEVGLTLLNVAAMCVPVLNPLMLTIGAAQIMGSVFHGIEAWEEGDNAEALAQLQSVLLNLAVVGAVGGGAAALKASGFVDAMRSIRIGNRERLWHPTLQGYASPIEIPALQSPDARGQYHIDGRTYARVDGTLCEQFQDHDGTWRVRHPQAPLAYAPPLADNGAGAWRLADDSPLEWDRQTLLRRLGRLDDDLSQQALEHAWRSGPFDDGVLQRLHLSGTKLPAAFEDALARLKAERQARLMIEHVRHARPLAAYKNFAVPALVELPGWPENHVIEVFHGPERWGEATRYGRLPAQSGDVFVQISRTELDNGELAEAVLAQLQDPAVFSDTSLAPNARSQALQNRLADHLEQRRQGITQSLYQSQQPAPTAAGTRLSGQFPGLPSLIIEEVVSHASVLERQQIASASARIPLRILEEARRLQAQLRLDRAILGLYQPALATADSDLLIEGLQADNPGLSGELLFEAAANDRAQAARLIGQQPIQPGYRSPLRLSHGRLGYPLSGRGVPRRTGTAPARRLQMLYPELDSHQLSELQVELAQTNDIANAIRQLETERSVLEQGLRRWVDAAADILEREERQQCAEVLRHAWRREGGNIRDSLTLERMRLAELPPLTARFPHIRSLNIEAQVLERVEGQFLACFPNLERLHVTGNPRLNANAVIQALLATPKLTELTITQTTLTSLSNEARHVLSMMPRLRRLDLRRNSIQLSEADITLLGSLQLEQLDLSNNRIALDQTLAQRFQDIIHLRALNLDFNPLQTAPDLRYMARLSELSMSHCDLQAWPDGLTTLMSQPQYQLRTLELSFNRIHTLPDLANVLRTPFARDLAAHLPGRRWRFSYNDMIEQTRSRLLATGVNVFEHQAEMPDWQTLWRTGASTAREQLWASLFEQGENSDLAGVLERLSHSAEAQRQPEALNGRVWNLLEQAAQDDTLRQDLNDLAQAFPPTCGDAGADAFSALEIRLLTYHASISDSPVASQLALYGKLYRRAQVDTLAERIALRRTIRKAALQEAQVTGDESNLPALDPLDDVQAVPDGDLIDALVDDIEIRLALRQRLASALDYPEPSAGMLYEQTAQLTPQILRNVTAEIRRLDLDRDARRAWMIEQPSWQRTLRQQYAPQFEAVTDYWRDGLDYLDYCLDKDAEPVTSLSSSLVKTLQDVLGLSLRDSQGALQRVELNSAQYQLALDALLAEQKVVEQGLLDSLTRGLQTTLP</sequence>
<dbReference type="Proteomes" id="UP001259587">
    <property type="component" value="Unassembled WGS sequence"/>
</dbReference>
<gene>
    <name evidence="1" type="ORF">J2W83_000422</name>
</gene>
<reference evidence="1" key="1">
    <citation type="submission" date="2023-07" db="EMBL/GenBank/DDBJ databases">
        <title>Sorghum-associated microbial communities from plants grown in Nebraska, USA.</title>
        <authorList>
            <person name="Schachtman D."/>
        </authorList>
    </citation>
    <scope>NUCLEOTIDE SEQUENCE</scope>
    <source>
        <strain evidence="1">BE56</strain>
    </source>
</reference>
<accession>A0ACC6JXA9</accession>
<protein>
    <submittedName>
        <fullName evidence="1">Leucine-rich repeat (LRR) protein</fullName>
    </submittedName>
</protein>
<evidence type="ECO:0000313" key="2">
    <source>
        <dbReference type="Proteomes" id="UP001259587"/>
    </source>
</evidence>